<dbReference type="InterPro" id="IPR011009">
    <property type="entry name" value="Kinase-like_dom_sf"/>
</dbReference>
<feature type="region of interest" description="Disordered" evidence="1">
    <location>
        <begin position="90"/>
        <end position="123"/>
    </location>
</feature>
<dbReference type="AlphaFoldDB" id="X6N7E1"/>
<sequence>MGNQLKKEYEDISEQPSATGGLGLRWRLFQAKQKSNQQKVTIFWLDKKSIPKNLRNDRYFELFKQSVDRCYKIKHPYILKNTPNKQQAIFGGSKRDCSKESNGSGGGGGGGGDGTNSNQSSENVDPLIKQHKFGDLEIKLGLSELCEAVLFLHRDAHMIHGFINPCNIYITESGDWKLFGFPFREHISVETEEINIREKYDFIKTNELPYYPSLDCLAPEYIRTKAITAKSDAFSIGRIAYMIHRYKSGIRRDKSITSEDEYRRAVNEWSTHGFHTQGIPNDLVDGLRGLLQIEAGQRTDIKSFCSCKYFADTVLRVLLYLEKLLEKEEASRIAFLKNLPRVYYLFIFFFLKGGGMNFFFLKKKKKNPFKTNVIEQFEPMLLRTKVLPPLLLQMKDSRLVLAVMPSIFKMTEVLSADDFRTVIQPAIQPYLLGEQIPPQLFYYVIVNIDIIVKKVSVDSKRELIVPLI</sequence>
<feature type="transmembrane region" description="Helical" evidence="2">
    <location>
        <begin position="342"/>
        <end position="361"/>
    </location>
</feature>
<evidence type="ECO:0000313" key="4">
    <source>
        <dbReference type="EMBL" id="ETO21674.1"/>
    </source>
</evidence>
<evidence type="ECO:0000256" key="2">
    <source>
        <dbReference type="SAM" id="Phobius"/>
    </source>
</evidence>
<dbReference type="PANTHER" id="PTHR12984:SF6">
    <property type="entry name" value="SCY1-LIKE PROTEIN 2"/>
    <property type="match status" value="1"/>
</dbReference>
<dbReference type="OrthoDB" id="79687at2759"/>
<feature type="non-terminal residue" evidence="4">
    <location>
        <position position="468"/>
    </location>
</feature>
<proteinExistence type="predicted"/>
<evidence type="ECO:0000259" key="3">
    <source>
        <dbReference type="PROSITE" id="PS50011"/>
    </source>
</evidence>
<dbReference type="Gene3D" id="3.30.200.20">
    <property type="entry name" value="Phosphorylase Kinase, domain 1"/>
    <property type="match status" value="1"/>
</dbReference>
<dbReference type="InterPro" id="IPR051177">
    <property type="entry name" value="CIK-Related_Protein"/>
</dbReference>
<dbReference type="EMBL" id="ASPP01011402">
    <property type="protein sequence ID" value="ETO21674.1"/>
    <property type="molecule type" value="Genomic_DNA"/>
</dbReference>
<evidence type="ECO:0000313" key="5">
    <source>
        <dbReference type="Proteomes" id="UP000023152"/>
    </source>
</evidence>
<dbReference type="Pfam" id="PF00069">
    <property type="entry name" value="Pkinase"/>
    <property type="match status" value="1"/>
</dbReference>
<feature type="domain" description="Protein kinase" evidence="3">
    <location>
        <begin position="14"/>
        <end position="310"/>
    </location>
</feature>
<dbReference type="SUPFAM" id="SSF56112">
    <property type="entry name" value="Protein kinase-like (PK-like)"/>
    <property type="match status" value="1"/>
</dbReference>
<evidence type="ECO:0000256" key="1">
    <source>
        <dbReference type="SAM" id="MobiDB-lite"/>
    </source>
</evidence>
<dbReference type="InterPro" id="IPR000719">
    <property type="entry name" value="Prot_kinase_dom"/>
</dbReference>
<protein>
    <recommendedName>
        <fullName evidence="3">Protein kinase domain-containing protein</fullName>
    </recommendedName>
</protein>
<dbReference type="GO" id="GO:0004672">
    <property type="term" value="F:protein kinase activity"/>
    <property type="evidence" value="ECO:0007669"/>
    <property type="project" value="InterPro"/>
</dbReference>
<comment type="caution">
    <text evidence="4">The sequence shown here is derived from an EMBL/GenBank/DDBJ whole genome shotgun (WGS) entry which is preliminary data.</text>
</comment>
<accession>X6N7E1</accession>
<keyword evidence="2" id="KW-0812">Transmembrane</keyword>
<dbReference type="GO" id="GO:0005524">
    <property type="term" value="F:ATP binding"/>
    <property type="evidence" value="ECO:0007669"/>
    <property type="project" value="InterPro"/>
</dbReference>
<keyword evidence="2" id="KW-0472">Membrane</keyword>
<dbReference type="PROSITE" id="PS50011">
    <property type="entry name" value="PROTEIN_KINASE_DOM"/>
    <property type="match status" value="1"/>
</dbReference>
<dbReference type="Proteomes" id="UP000023152">
    <property type="component" value="Unassembled WGS sequence"/>
</dbReference>
<gene>
    <name evidence="4" type="ORF">RFI_15528</name>
</gene>
<name>X6N7E1_RETFI</name>
<feature type="compositionally biased region" description="Gly residues" evidence="1">
    <location>
        <begin position="103"/>
        <end position="114"/>
    </location>
</feature>
<dbReference type="PANTHER" id="PTHR12984">
    <property type="entry name" value="SCY1-RELATED S/T PROTEIN KINASE-LIKE"/>
    <property type="match status" value="1"/>
</dbReference>
<keyword evidence="5" id="KW-1185">Reference proteome</keyword>
<keyword evidence="2" id="KW-1133">Transmembrane helix</keyword>
<organism evidence="4 5">
    <name type="scientific">Reticulomyxa filosa</name>
    <dbReference type="NCBI Taxonomy" id="46433"/>
    <lineage>
        <taxon>Eukaryota</taxon>
        <taxon>Sar</taxon>
        <taxon>Rhizaria</taxon>
        <taxon>Retaria</taxon>
        <taxon>Foraminifera</taxon>
        <taxon>Monothalamids</taxon>
        <taxon>Reticulomyxidae</taxon>
        <taxon>Reticulomyxa</taxon>
    </lineage>
</organism>
<dbReference type="Gene3D" id="1.10.510.10">
    <property type="entry name" value="Transferase(Phosphotransferase) domain 1"/>
    <property type="match status" value="1"/>
</dbReference>
<reference evidence="4 5" key="1">
    <citation type="journal article" date="2013" name="Curr. Biol.">
        <title>The Genome of the Foraminiferan Reticulomyxa filosa.</title>
        <authorList>
            <person name="Glockner G."/>
            <person name="Hulsmann N."/>
            <person name="Schleicher M."/>
            <person name="Noegel A.A."/>
            <person name="Eichinger L."/>
            <person name="Gallinger C."/>
            <person name="Pawlowski J."/>
            <person name="Sierra R."/>
            <person name="Euteneuer U."/>
            <person name="Pillet L."/>
            <person name="Moustafa A."/>
            <person name="Platzer M."/>
            <person name="Groth M."/>
            <person name="Szafranski K."/>
            <person name="Schliwa M."/>
        </authorList>
    </citation>
    <scope>NUCLEOTIDE SEQUENCE [LARGE SCALE GENOMIC DNA]</scope>
</reference>